<dbReference type="RefSeq" id="XP_012653820.1">
    <property type="nucleotide sequence ID" value="XM_012798366.1"/>
</dbReference>
<gene>
    <name evidence="1" type="ORF">TTHERM_001208739</name>
</gene>
<dbReference type="EMBL" id="GG662648">
    <property type="protein sequence ID" value="EWS73642.1"/>
    <property type="molecule type" value="Genomic_DNA"/>
</dbReference>
<sequence>MIISIFILIKLNQNQYLFLFQLFYFFQLKQSFIYCFYFLYHKELIFLNSSIHLLQQIYFKILNYLLQILHKVQLINQYLNSSQGSKSQIKAHKTHLGYQKSLENLPFLSGNILQLKKFLILNLIRELQILGQLEFSQLSKFSLIIKGLIKSRQPKYSQQPLARKLQKKVIKNQRNYLHSFHNFTYLLIQDMIIVGQILDQLATVKVKIKERANIVKKKMTLFQHNHKSQNKKQNLISP</sequence>
<dbReference type="Proteomes" id="UP000009168">
    <property type="component" value="Unassembled WGS sequence"/>
</dbReference>
<evidence type="ECO:0000313" key="2">
    <source>
        <dbReference type="Proteomes" id="UP000009168"/>
    </source>
</evidence>
<evidence type="ECO:0000313" key="1">
    <source>
        <dbReference type="EMBL" id="EWS73642.1"/>
    </source>
</evidence>
<keyword evidence="2" id="KW-1185">Reference proteome</keyword>
<organism evidence="1 2">
    <name type="scientific">Tetrahymena thermophila (strain SB210)</name>
    <dbReference type="NCBI Taxonomy" id="312017"/>
    <lineage>
        <taxon>Eukaryota</taxon>
        <taxon>Sar</taxon>
        <taxon>Alveolata</taxon>
        <taxon>Ciliophora</taxon>
        <taxon>Intramacronucleata</taxon>
        <taxon>Oligohymenophorea</taxon>
        <taxon>Hymenostomatida</taxon>
        <taxon>Tetrahymenina</taxon>
        <taxon>Tetrahymenidae</taxon>
        <taxon>Tetrahymena</taxon>
    </lineage>
</organism>
<dbReference type="AlphaFoldDB" id="W7X8G8"/>
<dbReference type="KEGG" id="tet:TTHERM_001208739"/>
<dbReference type="GeneID" id="24441920"/>
<proteinExistence type="predicted"/>
<name>W7X8G8_TETTS</name>
<accession>W7X8G8</accession>
<dbReference type="InParanoid" id="W7X8G8"/>
<reference evidence="2" key="1">
    <citation type="journal article" date="2006" name="PLoS Biol.">
        <title>Macronuclear genome sequence of the ciliate Tetrahymena thermophila, a model eukaryote.</title>
        <authorList>
            <person name="Eisen J.A."/>
            <person name="Coyne R.S."/>
            <person name="Wu M."/>
            <person name="Wu D."/>
            <person name="Thiagarajan M."/>
            <person name="Wortman J.R."/>
            <person name="Badger J.H."/>
            <person name="Ren Q."/>
            <person name="Amedeo P."/>
            <person name="Jones K.M."/>
            <person name="Tallon L.J."/>
            <person name="Delcher A.L."/>
            <person name="Salzberg S.L."/>
            <person name="Silva J.C."/>
            <person name="Haas B.J."/>
            <person name="Majoros W.H."/>
            <person name="Farzad M."/>
            <person name="Carlton J.M."/>
            <person name="Smith R.K. Jr."/>
            <person name="Garg J."/>
            <person name="Pearlman R.E."/>
            <person name="Karrer K.M."/>
            <person name="Sun L."/>
            <person name="Manning G."/>
            <person name="Elde N.C."/>
            <person name="Turkewitz A.P."/>
            <person name="Asai D.J."/>
            <person name="Wilkes D.E."/>
            <person name="Wang Y."/>
            <person name="Cai H."/>
            <person name="Collins K."/>
            <person name="Stewart B.A."/>
            <person name="Lee S.R."/>
            <person name="Wilamowska K."/>
            <person name="Weinberg Z."/>
            <person name="Ruzzo W.L."/>
            <person name="Wloga D."/>
            <person name="Gaertig J."/>
            <person name="Frankel J."/>
            <person name="Tsao C.-C."/>
            <person name="Gorovsky M.A."/>
            <person name="Keeling P.J."/>
            <person name="Waller R.F."/>
            <person name="Patron N.J."/>
            <person name="Cherry J.M."/>
            <person name="Stover N.A."/>
            <person name="Krieger C.J."/>
            <person name="del Toro C."/>
            <person name="Ryder H.F."/>
            <person name="Williamson S.C."/>
            <person name="Barbeau R.A."/>
            <person name="Hamilton E.P."/>
            <person name="Orias E."/>
        </authorList>
    </citation>
    <scope>NUCLEOTIDE SEQUENCE [LARGE SCALE GENOMIC DNA]</scope>
    <source>
        <strain evidence="2">SB210</strain>
    </source>
</reference>
<protein>
    <submittedName>
        <fullName evidence="1">Uncharacterized protein</fullName>
    </submittedName>
</protein>